<comment type="caution">
    <text evidence="1">The sequence shown here is derived from an EMBL/GenBank/DDBJ whole genome shotgun (WGS) entry which is preliminary data.</text>
</comment>
<evidence type="ECO:0000313" key="2">
    <source>
        <dbReference type="Proteomes" id="UP000324269"/>
    </source>
</evidence>
<dbReference type="EMBL" id="VTEZ01000006">
    <property type="protein sequence ID" value="TYS82977.1"/>
    <property type="molecule type" value="Genomic_DNA"/>
</dbReference>
<sequence length="134" mass="15616">MRTIIVRTKYLFILFVLVFSLIGCSQTQSNQPEETKEEKVQQDELDPAKLLPIGTVVKLKQVEKSVMIYGYNQIQNSTNKQFDYIGVPYPEGNISPDYNVFFNRNLIEDVLHNGYVTDEDKKIREEADREDNTY</sequence>
<accession>A0A5D4U6Q8</accession>
<dbReference type="OrthoDB" id="5124454at2"/>
<proteinExistence type="predicted"/>
<dbReference type="InterPro" id="IPR025233">
    <property type="entry name" value="DUF4176"/>
</dbReference>
<organism evidence="1 2">
    <name type="scientific">Rossellomorea aquimaris</name>
    <dbReference type="NCBI Taxonomy" id="189382"/>
    <lineage>
        <taxon>Bacteria</taxon>
        <taxon>Bacillati</taxon>
        <taxon>Bacillota</taxon>
        <taxon>Bacilli</taxon>
        <taxon>Bacillales</taxon>
        <taxon>Bacillaceae</taxon>
        <taxon>Rossellomorea</taxon>
    </lineage>
</organism>
<gene>
    <name evidence="1" type="ORF">FZC85_17880</name>
</gene>
<dbReference type="Proteomes" id="UP000324269">
    <property type="component" value="Unassembled WGS sequence"/>
</dbReference>
<protein>
    <submittedName>
        <fullName evidence="1">DUF4176 domain-containing protein</fullName>
    </submittedName>
</protein>
<dbReference type="PROSITE" id="PS51257">
    <property type="entry name" value="PROKAR_LIPOPROTEIN"/>
    <property type="match status" value="1"/>
</dbReference>
<dbReference type="AlphaFoldDB" id="A0A5D4U6Q8"/>
<evidence type="ECO:0000313" key="1">
    <source>
        <dbReference type="EMBL" id="TYS82977.1"/>
    </source>
</evidence>
<name>A0A5D4U6Q8_9BACI</name>
<dbReference type="Pfam" id="PF13780">
    <property type="entry name" value="DUF4176"/>
    <property type="match status" value="1"/>
</dbReference>
<reference evidence="1 2" key="1">
    <citation type="submission" date="2019-08" db="EMBL/GenBank/DDBJ databases">
        <title>Bacillus genomes from the desert of Cuatro Cienegas, Coahuila.</title>
        <authorList>
            <person name="Olmedo-Alvarez G."/>
        </authorList>
    </citation>
    <scope>NUCLEOTIDE SEQUENCE [LARGE SCALE GENOMIC DNA]</scope>
    <source>
        <strain evidence="1 2">CH87b_3T</strain>
    </source>
</reference>